<dbReference type="EMBL" id="MU266562">
    <property type="protein sequence ID" value="KAH7920732.1"/>
    <property type="molecule type" value="Genomic_DNA"/>
</dbReference>
<reference evidence="1" key="1">
    <citation type="journal article" date="2021" name="New Phytol.">
        <title>Evolutionary innovations through gain and loss of genes in the ectomycorrhizal Boletales.</title>
        <authorList>
            <person name="Wu G."/>
            <person name="Miyauchi S."/>
            <person name="Morin E."/>
            <person name="Kuo A."/>
            <person name="Drula E."/>
            <person name="Varga T."/>
            <person name="Kohler A."/>
            <person name="Feng B."/>
            <person name="Cao Y."/>
            <person name="Lipzen A."/>
            <person name="Daum C."/>
            <person name="Hundley H."/>
            <person name="Pangilinan J."/>
            <person name="Johnson J."/>
            <person name="Barry K."/>
            <person name="LaButti K."/>
            <person name="Ng V."/>
            <person name="Ahrendt S."/>
            <person name="Min B."/>
            <person name="Choi I.G."/>
            <person name="Park H."/>
            <person name="Plett J.M."/>
            <person name="Magnuson J."/>
            <person name="Spatafora J.W."/>
            <person name="Nagy L.G."/>
            <person name="Henrissat B."/>
            <person name="Grigoriev I.V."/>
            <person name="Yang Z.L."/>
            <person name="Xu J."/>
            <person name="Martin F.M."/>
        </authorList>
    </citation>
    <scope>NUCLEOTIDE SEQUENCE</scope>
    <source>
        <strain evidence="1">KUC20120723A-06</strain>
    </source>
</reference>
<dbReference type="Proteomes" id="UP000790709">
    <property type="component" value="Unassembled WGS sequence"/>
</dbReference>
<evidence type="ECO:0000313" key="2">
    <source>
        <dbReference type="Proteomes" id="UP000790709"/>
    </source>
</evidence>
<gene>
    <name evidence="1" type="ORF">BV22DRAFT_1050146</name>
</gene>
<protein>
    <submittedName>
        <fullName evidence="1">Uncharacterized protein</fullName>
    </submittedName>
</protein>
<proteinExistence type="predicted"/>
<organism evidence="1 2">
    <name type="scientific">Leucogyrophana mollusca</name>
    <dbReference type="NCBI Taxonomy" id="85980"/>
    <lineage>
        <taxon>Eukaryota</taxon>
        <taxon>Fungi</taxon>
        <taxon>Dikarya</taxon>
        <taxon>Basidiomycota</taxon>
        <taxon>Agaricomycotina</taxon>
        <taxon>Agaricomycetes</taxon>
        <taxon>Agaricomycetidae</taxon>
        <taxon>Boletales</taxon>
        <taxon>Boletales incertae sedis</taxon>
        <taxon>Leucogyrophana</taxon>
    </lineage>
</organism>
<keyword evidence="2" id="KW-1185">Reference proteome</keyword>
<name>A0ACB8B7J1_9AGAM</name>
<comment type="caution">
    <text evidence="1">The sequence shown here is derived from an EMBL/GenBank/DDBJ whole genome shotgun (WGS) entry which is preliminary data.</text>
</comment>
<accession>A0ACB8B7J1</accession>
<sequence length="291" mass="32544">MLIPTSPGQSPHFLDPGPNTARTERRSRPVPPFVQAVITPALQTLVGRSYASCGTPHHGRQHRKLVPSGRPRWRRSDSLALATFPSVSVPASPPHSTIGGASFIVLYVDLSYTSPSFDVRGNLDLISPAIFCAWEEEEVYLGSVPTLAARDGLFDGIDAFEKRLFIPVGSNEGTHEDIVEFRKKLRAIYPDACNEVRLDSVHIDLMIIGWLAEYLTILKETARRSQPAGHTRLEIGLKTYSSQMIKESIRWAHYPRLPEFPYNLPEGYKMNDIRASTSLSGWCYLEPIVPY</sequence>
<evidence type="ECO:0000313" key="1">
    <source>
        <dbReference type="EMBL" id="KAH7920732.1"/>
    </source>
</evidence>